<organism evidence="1 2">
    <name type="scientific">Rossellomorea vietnamensis</name>
    <dbReference type="NCBI Taxonomy" id="218284"/>
    <lineage>
        <taxon>Bacteria</taxon>
        <taxon>Bacillati</taxon>
        <taxon>Bacillota</taxon>
        <taxon>Bacilli</taxon>
        <taxon>Bacillales</taxon>
        <taxon>Bacillaceae</taxon>
        <taxon>Rossellomorea</taxon>
    </lineage>
</organism>
<protein>
    <submittedName>
        <fullName evidence="1">Uncharacterized protein</fullName>
    </submittedName>
</protein>
<dbReference type="AlphaFoldDB" id="A0A6I6URJ6"/>
<geneLocation type="plasmid" evidence="1 2">
    <name>p6</name>
</geneLocation>
<accession>A0A6I6URJ6</accession>
<reference evidence="1 2" key="1">
    <citation type="submission" date="2019-06" db="EMBL/GenBank/DDBJ databases">
        <title>An operon consisting of a P-type ATPase gene and a transcriptional regular gene given the different cadmium resistance in Bacillus vietamensis 151-6 and Bacillus marisflavi 151-25.</title>
        <authorList>
            <person name="Yu X."/>
        </authorList>
    </citation>
    <scope>NUCLEOTIDE SEQUENCE [LARGE SCALE GENOMIC DNA]</scope>
    <source>
        <strain evidence="1 2">151-6</strain>
        <plasmid evidence="1 2">p6</plasmid>
    </source>
</reference>
<name>A0A6I6URJ6_9BACI</name>
<dbReference type="RefSeq" id="WP_159363370.1">
    <property type="nucleotide sequence ID" value="NZ_CP047395.1"/>
</dbReference>
<sequence>MKTLSISRNDEGIVVERKNEFGAKFKSVYATENGLKECLDVYKTTDTIADYQLHVSEDLLALVINHINS</sequence>
<evidence type="ECO:0000313" key="2">
    <source>
        <dbReference type="Proteomes" id="UP000465062"/>
    </source>
</evidence>
<keyword evidence="1" id="KW-0614">Plasmid</keyword>
<dbReference type="EMBL" id="CP047395">
    <property type="protein sequence ID" value="QHE63947.1"/>
    <property type="molecule type" value="Genomic_DNA"/>
</dbReference>
<dbReference type="Proteomes" id="UP000465062">
    <property type="component" value="Plasmid p6"/>
</dbReference>
<evidence type="ECO:0000313" key="1">
    <source>
        <dbReference type="EMBL" id="QHE63947.1"/>
    </source>
</evidence>
<proteinExistence type="predicted"/>
<gene>
    <name evidence="1" type="ORF">FHE72_23435</name>
</gene>
<dbReference type="KEGG" id="bvq:FHE72_23435"/>